<evidence type="ECO:0000313" key="4">
    <source>
        <dbReference type="Proteomes" id="UP000240481"/>
    </source>
</evidence>
<dbReference type="SUPFAM" id="SSF49785">
    <property type="entry name" value="Galactose-binding domain-like"/>
    <property type="match status" value="1"/>
</dbReference>
<dbReference type="Proteomes" id="UP000240481">
    <property type="component" value="Unassembled WGS sequence"/>
</dbReference>
<comment type="caution">
    <text evidence="3">The sequence shown here is derived from an EMBL/GenBank/DDBJ whole genome shotgun (WGS) entry which is preliminary data.</text>
</comment>
<proteinExistence type="inferred from homology"/>
<feature type="domain" description="NADH:ubiquinone oxidoreductase intermediate-associated protein 30" evidence="2">
    <location>
        <begin position="3"/>
        <end position="152"/>
    </location>
</feature>
<protein>
    <submittedName>
        <fullName evidence="3">CIA30 family protein</fullName>
    </submittedName>
</protein>
<keyword evidence="4" id="KW-1185">Reference proteome</keyword>
<reference evidence="3 4" key="1">
    <citation type="submission" date="2018-01" db="EMBL/GenBank/DDBJ databases">
        <title>Whole genome sequencing of Histamine producing bacteria.</title>
        <authorList>
            <person name="Butler K."/>
        </authorList>
    </citation>
    <scope>NUCLEOTIDE SEQUENCE [LARGE SCALE GENOMIC DNA]</scope>
    <source>
        <strain evidence="3 4">DSM 24669</strain>
    </source>
</reference>
<dbReference type="EMBL" id="PYLZ01000004">
    <property type="protein sequence ID" value="PSW25135.1"/>
    <property type="molecule type" value="Genomic_DNA"/>
</dbReference>
<dbReference type="PANTHER" id="PTHR13194:SF19">
    <property type="entry name" value="NAD(P)-BINDING ROSSMANN-FOLD SUPERFAMILY PROTEIN"/>
    <property type="match status" value="1"/>
</dbReference>
<dbReference type="Pfam" id="PF08547">
    <property type="entry name" value="CIA30"/>
    <property type="match status" value="1"/>
</dbReference>
<dbReference type="InterPro" id="IPR008979">
    <property type="entry name" value="Galactose-bd-like_sf"/>
</dbReference>
<evidence type="ECO:0000313" key="3">
    <source>
        <dbReference type="EMBL" id="PSW25135.1"/>
    </source>
</evidence>
<dbReference type="InterPro" id="IPR039131">
    <property type="entry name" value="NDUFAF1"/>
</dbReference>
<evidence type="ECO:0000259" key="2">
    <source>
        <dbReference type="Pfam" id="PF08547"/>
    </source>
</evidence>
<organism evidence="3 4">
    <name type="scientific">Photobacterium swingsii</name>
    <dbReference type="NCBI Taxonomy" id="680026"/>
    <lineage>
        <taxon>Bacteria</taxon>
        <taxon>Pseudomonadati</taxon>
        <taxon>Pseudomonadota</taxon>
        <taxon>Gammaproteobacteria</taxon>
        <taxon>Vibrionales</taxon>
        <taxon>Vibrionaceae</taxon>
        <taxon>Photobacterium</taxon>
    </lineage>
</organism>
<evidence type="ECO:0000256" key="1">
    <source>
        <dbReference type="ARBA" id="ARBA00007884"/>
    </source>
</evidence>
<comment type="similarity">
    <text evidence="1">Belongs to the CIA30 family.</text>
</comment>
<gene>
    <name evidence="3" type="ORF">C9I94_09415</name>
</gene>
<dbReference type="InterPro" id="IPR013857">
    <property type="entry name" value="NADH-UbQ_OxRdtase-assoc_prot30"/>
</dbReference>
<dbReference type="PANTHER" id="PTHR13194">
    <property type="entry name" value="COMPLEX I INTERMEDIATE-ASSOCIATED PROTEIN 30"/>
    <property type="match status" value="1"/>
</dbReference>
<dbReference type="AlphaFoldDB" id="A0A2T3P8R2"/>
<name>A0A2T3P8R2_9GAMM</name>
<dbReference type="STRING" id="680026.AB733_04935"/>
<dbReference type="OrthoDB" id="442188at2"/>
<accession>A0A2T3P8R2</accession>
<sequence length="166" mass="18812">MIDLTQPHEHQQWKATNDNVMGGISQGQLTFDSESSRFWGEISLDNNGGFSSINRTIGPLPFEVNQVAVSFIGDGRRYQLRLATWKNGNRITYKHEFTTNKDQQQVKVFDLNKFQAVFRGRLISNAPELTAQDIKQVGLLIADKQPGPFALNLIQIRFQSSQEVSE</sequence>